<dbReference type="InterPro" id="IPR042099">
    <property type="entry name" value="ANL_N_sf"/>
</dbReference>
<accession>A0ABP7VHD5</accession>
<dbReference type="Proteomes" id="UP001500683">
    <property type="component" value="Unassembled WGS sequence"/>
</dbReference>
<protein>
    <recommendedName>
        <fullName evidence="3">Phenylacetate--CoA ligase family protein</fullName>
    </recommendedName>
</protein>
<name>A0ABP7VHD5_9ACTN</name>
<proteinExistence type="predicted"/>
<evidence type="ECO:0000313" key="2">
    <source>
        <dbReference type="Proteomes" id="UP001500683"/>
    </source>
</evidence>
<gene>
    <name evidence="1" type="ORF">GCM10022214_22490</name>
</gene>
<dbReference type="PANTHER" id="PTHR43845">
    <property type="entry name" value="BLR5969 PROTEIN"/>
    <property type="match status" value="1"/>
</dbReference>
<comment type="caution">
    <text evidence="1">The sequence shown here is derived from an EMBL/GenBank/DDBJ whole genome shotgun (WGS) entry which is preliminary data.</text>
</comment>
<dbReference type="Gene3D" id="3.40.50.12780">
    <property type="entry name" value="N-terminal domain of ligase-like"/>
    <property type="match status" value="1"/>
</dbReference>
<reference evidence="2" key="1">
    <citation type="journal article" date="2019" name="Int. J. Syst. Evol. Microbiol.">
        <title>The Global Catalogue of Microorganisms (GCM) 10K type strain sequencing project: providing services to taxonomists for standard genome sequencing and annotation.</title>
        <authorList>
            <consortium name="The Broad Institute Genomics Platform"/>
            <consortium name="The Broad Institute Genome Sequencing Center for Infectious Disease"/>
            <person name="Wu L."/>
            <person name="Ma J."/>
        </authorList>
    </citation>
    <scope>NUCLEOTIDE SEQUENCE [LARGE SCALE GENOMIC DNA]</scope>
    <source>
        <strain evidence="2">JCM 16702</strain>
    </source>
</reference>
<organism evidence="1 2">
    <name type="scientific">Actinomadura miaoliensis</name>
    <dbReference type="NCBI Taxonomy" id="430685"/>
    <lineage>
        <taxon>Bacteria</taxon>
        <taxon>Bacillati</taxon>
        <taxon>Actinomycetota</taxon>
        <taxon>Actinomycetes</taxon>
        <taxon>Streptosporangiales</taxon>
        <taxon>Thermomonosporaceae</taxon>
        <taxon>Actinomadura</taxon>
    </lineage>
</organism>
<evidence type="ECO:0008006" key="3">
    <source>
        <dbReference type="Google" id="ProtNLM"/>
    </source>
</evidence>
<keyword evidence="2" id="KW-1185">Reference proteome</keyword>
<sequence>MERDAALLREVRERRLRAVLSAAAGTRAYRKSAGVMRQGAEDAAGHSPWAALRDVPLLGRGRVRSGAADAAAVIARPRGAAAERAAIDRRLFDALGLPPSFTFTVVVPWREPPASGPGLYDPRVRRRRLGVREAEAELAAGERPGDLLVGTPPVCAELRAAAARTGADVAFASSWGLPRPTRALLAIDHDGPPEAPAELYVAAEMTAPIAVRYPDCPAMHVNADAVHVEVLHPVTRRPVPPGTAGLLVLTDLLNTTMPFVRYVVGDVGVLLEAGGSCACGRVTPRLLLLGRAAVPDSVTARLTVDAGPRGVVRHLRHVPAELRDRLPDGGLWVSAAERHPLAAWADRVPITMPRTGALMPELDVPVQRPVTSIDGRDA</sequence>
<evidence type="ECO:0000313" key="1">
    <source>
        <dbReference type="EMBL" id="GAA4067351.1"/>
    </source>
</evidence>
<dbReference type="SUPFAM" id="SSF56801">
    <property type="entry name" value="Acetyl-CoA synthetase-like"/>
    <property type="match status" value="1"/>
</dbReference>
<dbReference type="EMBL" id="BAAAZG010000012">
    <property type="protein sequence ID" value="GAA4067351.1"/>
    <property type="molecule type" value="Genomic_DNA"/>
</dbReference>
<dbReference type="PANTHER" id="PTHR43845:SF1">
    <property type="entry name" value="BLR5969 PROTEIN"/>
    <property type="match status" value="1"/>
</dbReference>